<comment type="subcellular location">
    <subcellularLocation>
        <location evidence="1">Cell membrane</location>
        <topology evidence="1">Multi-pass membrane protein</topology>
    </subcellularLocation>
</comment>
<dbReference type="OrthoDB" id="51951at2"/>
<accession>A0A1I2M688</accession>
<evidence type="ECO:0000313" key="10">
    <source>
        <dbReference type="Proteomes" id="UP000182135"/>
    </source>
</evidence>
<feature type="transmembrane region" description="Helical" evidence="7">
    <location>
        <begin position="407"/>
        <end position="427"/>
    </location>
</feature>
<dbReference type="Pfam" id="PF02687">
    <property type="entry name" value="FtsX"/>
    <property type="match status" value="2"/>
</dbReference>
<dbReference type="GO" id="GO:0005886">
    <property type="term" value="C:plasma membrane"/>
    <property type="evidence" value="ECO:0007669"/>
    <property type="project" value="UniProtKB-SubCell"/>
</dbReference>
<evidence type="ECO:0000259" key="8">
    <source>
        <dbReference type="Pfam" id="PF02687"/>
    </source>
</evidence>
<gene>
    <name evidence="9" type="ORF">SAMN04487885_11311</name>
</gene>
<evidence type="ECO:0000256" key="5">
    <source>
        <dbReference type="ARBA" id="ARBA00023136"/>
    </source>
</evidence>
<comment type="similarity">
    <text evidence="6">Belongs to the ABC-4 integral membrane protein family.</text>
</comment>
<dbReference type="PANTHER" id="PTHR30572">
    <property type="entry name" value="MEMBRANE COMPONENT OF TRANSPORTER-RELATED"/>
    <property type="match status" value="1"/>
</dbReference>
<protein>
    <submittedName>
        <fullName evidence="9">Putative ABC transport system permease protein</fullName>
    </submittedName>
</protein>
<sequence>MLSFLYKKMMKNKWLVISLLIGFITATSIITAVPMYTSSIFKKILATDLEKLQKVDNIFPGIFTANKKLTGGDFESKDVENLMKEVKTSNSSFDNSIKNIVDDLGMPVMSKKTEIACNDFSVSKYNDKGELVDEKGPGISLKAISDIENNINIMDGNLFSSDSSSDVIEGIISESTKRTFDLRVGDTFAFRQVSTNNFIKIKIAGVFHVDNKDSSYWKDGNILLSDTIIIPYDSLMKLSMYKDNFYLSSYNIKYVLDYTNINVSNLPNAIKTLDTASKDFNQKKNSSIYLAALDTLKEYVPKTKQLSITMWTIASPVILMIIIYIFMVSTLILEHDKDEISLLRSRGATKLQVLKVYLSENLILFFITVLISPFVAYLITRVFGATSGFLKFVSRPPLDIKITHVEWIYALVSAFAFLLIMFIPIALSSKDSIVAQKRSKSRKGKPIWQRFYFDVVLLAIGLYAVYQFQSFESVLNVSNVETSNLPISPFMYISFTILILGIGLVMLRLYPYLIKFILKLGKDKWSPSMYICLTNITRSNGKNGFLMIFLILTLSTGIFNLKAASTINTMAENRIKYLNGADIVIRPWWIPAKTEKDEKDSSSTSVSALNSDGTSAAGVFYKDIDYAPYTEIDGIESTTKVLKSKNGRLNFNGNLSSEKTQIIGIIPDEFGKTAWFDSSLLPHHWYNYLNLLSKEPKAILVSSKVAEDLKLSKGTRVDVRFDGNLYLECYVGEIIDYWPSYDPNLSFGSGFVVMNLKYIDAMCSIQPYEIWMKKSDSSSYSTIFDSVKENKVYYENIHLTYNDLVALRTSPIIQGTNGLLSLSFIASLIITTLGFLIYWILSIKERTLDFGILRAMGLTLKKIITVLINEQIFISGAAMVMGLAIGGFASNIFIPMLNLSTNPNEKIILPFKAVSYISGYINLAIFMIIMLSISLLVLINIVKKLDLNQALKLGDD</sequence>
<dbReference type="InterPro" id="IPR003838">
    <property type="entry name" value="ABC3_permease_C"/>
</dbReference>
<feature type="transmembrane region" description="Helical" evidence="7">
    <location>
        <begin position="544"/>
        <end position="561"/>
    </location>
</feature>
<feature type="transmembrane region" description="Helical" evidence="7">
    <location>
        <begin position="310"/>
        <end position="333"/>
    </location>
</feature>
<dbReference type="AlphaFoldDB" id="A0A1I2M688"/>
<evidence type="ECO:0000313" key="9">
    <source>
        <dbReference type="EMBL" id="SFF86328.1"/>
    </source>
</evidence>
<reference evidence="9 10" key="1">
    <citation type="submission" date="2016-10" db="EMBL/GenBank/DDBJ databases">
        <authorList>
            <person name="de Groot N.N."/>
        </authorList>
    </citation>
    <scope>NUCLEOTIDE SEQUENCE [LARGE SCALE GENOMIC DNA]</scope>
    <source>
        <strain evidence="9 10">NLAE-zl-G419</strain>
    </source>
</reference>
<dbReference type="STRING" id="1529.SAMN04487885_11311"/>
<keyword evidence="2" id="KW-1003">Cell membrane</keyword>
<dbReference type="Proteomes" id="UP000182135">
    <property type="component" value="Unassembled WGS sequence"/>
</dbReference>
<evidence type="ECO:0000256" key="7">
    <source>
        <dbReference type="SAM" id="Phobius"/>
    </source>
</evidence>
<dbReference type="eggNOG" id="COG0577">
    <property type="taxonomic scope" value="Bacteria"/>
</dbReference>
<feature type="transmembrane region" description="Helical" evidence="7">
    <location>
        <begin position="354"/>
        <end position="379"/>
    </location>
</feature>
<dbReference type="GO" id="GO:0022857">
    <property type="term" value="F:transmembrane transporter activity"/>
    <property type="evidence" value="ECO:0007669"/>
    <property type="project" value="TreeGrafter"/>
</dbReference>
<dbReference type="InterPro" id="IPR050250">
    <property type="entry name" value="Macrolide_Exporter_MacB"/>
</dbReference>
<evidence type="ECO:0000256" key="1">
    <source>
        <dbReference type="ARBA" id="ARBA00004651"/>
    </source>
</evidence>
<feature type="transmembrane region" description="Helical" evidence="7">
    <location>
        <begin position="917"/>
        <end position="942"/>
    </location>
</feature>
<feature type="transmembrane region" description="Helical" evidence="7">
    <location>
        <begin position="818"/>
        <end position="841"/>
    </location>
</feature>
<feature type="transmembrane region" description="Helical" evidence="7">
    <location>
        <begin position="872"/>
        <end position="897"/>
    </location>
</feature>
<evidence type="ECO:0000256" key="4">
    <source>
        <dbReference type="ARBA" id="ARBA00022989"/>
    </source>
</evidence>
<evidence type="ECO:0000256" key="2">
    <source>
        <dbReference type="ARBA" id="ARBA00022475"/>
    </source>
</evidence>
<feature type="domain" description="ABC3 transporter permease C-terminal" evidence="8">
    <location>
        <begin position="317"/>
        <end position="429"/>
    </location>
</feature>
<organism evidence="9 10">
    <name type="scientific">Clostridium cadaveris</name>
    <dbReference type="NCBI Taxonomy" id="1529"/>
    <lineage>
        <taxon>Bacteria</taxon>
        <taxon>Bacillati</taxon>
        <taxon>Bacillota</taxon>
        <taxon>Clostridia</taxon>
        <taxon>Eubacteriales</taxon>
        <taxon>Clostridiaceae</taxon>
        <taxon>Clostridium</taxon>
    </lineage>
</organism>
<dbReference type="PANTHER" id="PTHR30572:SF4">
    <property type="entry name" value="ABC TRANSPORTER PERMEASE YTRF"/>
    <property type="match status" value="1"/>
</dbReference>
<feature type="transmembrane region" description="Helical" evidence="7">
    <location>
        <begin position="447"/>
        <end position="469"/>
    </location>
</feature>
<dbReference type="RefSeq" id="WP_027639714.1">
    <property type="nucleotide sequence ID" value="NZ_CABMJC010000021.1"/>
</dbReference>
<keyword evidence="3 7" id="KW-0812">Transmembrane</keyword>
<keyword evidence="4 7" id="KW-1133">Transmembrane helix</keyword>
<feature type="domain" description="ABC3 transporter permease C-terminal" evidence="8">
    <location>
        <begin position="824"/>
        <end position="943"/>
    </location>
</feature>
<dbReference type="EMBL" id="FOOE01000013">
    <property type="protein sequence ID" value="SFF86328.1"/>
    <property type="molecule type" value="Genomic_DNA"/>
</dbReference>
<name>A0A1I2M688_9CLOT</name>
<keyword evidence="10" id="KW-1185">Reference proteome</keyword>
<evidence type="ECO:0000256" key="3">
    <source>
        <dbReference type="ARBA" id="ARBA00022692"/>
    </source>
</evidence>
<evidence type="ECO:0000256" key="6">
    <source>
        <dbReference type="ARBA" id="ARBA00038076"/>
    </source>
</evidence>
<feature type="transmembrane region" description="Helical" evidence="7">
    <location>
        <begin position="489"/>
        <end position="510"/>
    </location>
</feature>
<keyword evidence="5 7" id="KW-0472">Membrane</keyword>
<proteinExistence type="inferred from homology"/>